<dbReference type="eggNOG" id="COG0500">
    <property type="taxonomic scope" value="Bacteria"/>
</dbReference>
<gene>
    <name evidence="5" type="ORF">BN381_430067</name>
</gene>
<dbReference type="InterPro" id="IPR041698">
    <property type="entry name" value="Methyltransf_25"/>
</dbReference>
<keyword evidence="2 5" id="KW-0808">Transferase</keyword>
<dbReference type="EMBL" id="CANL01000038">
    <property type="protein sequence ID" value="CCM64671.1"/>
    <property type="molecule type" value="Genomic_DNA"/>
</dbReference>
<dbReference type="HOGENOM" id="CLU_069129_2_0_11"/>
<dbReference type="GO" id="GO:0032259">
    <property type="term" value="P:methylation"/>
    <property type="evidence" value="ECO:0007669"/>
    <property type="project" value="UniProtKB-KW"/>
</dbReference>
<sequence length="261" mass="27438">MSTSGGEGSYGAKLARIYDLNYSGMGKDYAAEARQVRTMVARAGSAVPSPNAPRTLLDVACGTGTHLAEFARLGYRVAGTDLSEPMLEMARARLGGDVPLVAGSFEDLPGALTKMAPFDLVTCLFSSIAYAANVETLQRVLGDLAALLGPGGALVVEPWIAAEDWVVDHIGHDTATSDGTTVMRMAHSGIDGDRATIHFEHLVGDADGIWRFAEHHRLLMAPTSVYVGAMEAVGLTVTFDPEGFEFGAARRGLIVGVRAGS</sequence>
<accession>R4Z5Q1</accession>
<name>R4Z5Q1_9ACTN</name>
<dbReference type="Gene3D" id="3.40.50.150">
    <property type="entry name" value="Vaccinia Virus protein VP39"/>
    <property type="match status" value="1"/>
</dbReference>
<dbReference type="PANTHER" id="PTHR43464">
    <property type="entry name" value="METHYLTRANSFERASE"/>
    <property type="match status" value="1"/>
</dbReference>
<dbReference type="Pfam" id="PF13649">
    <property type="entry name" value="Methyltransf_25"/>
    <property type="match status" value="1"/>
</dbReference>
<reference evidence="5 6" key="1">
    <citation type="journal article" date="2013" name="ISME J.">
        <title>Metabolic model for the filamentous 'Candidatus Microthrix parvicella' based on genomic and metagenomic analyses.</title>
        <authorList>
            <person name="Jon McIlroy S."/>
            <person name="Kristiansen R."/>
            <person name="Albertsen M."/>
            <person name="Michael Karst S."/>
            <person name="Rossetti S."/>
            <person name="Lund Nielsen J."/>
            <person name="Tandoi V."/>
            <person name="James Seviour R."/>
            <person name="Nielsen P.H."/>
        </authorList>
    </citation>
    <scope>NUCLEOTIDE SEQUENCE [LARGE SCALE GENOMIC DNA]</scope>
    <source>
        <strain evidence="5 6">RN1</strain>
    </source>
</reference>
<evidence type="ECO:0000256" key="1">
    <source>
        <dbReference type="ARBA" id="ARBA00022603"/>
    </source>
</evidence>
<keyword evidence="1 5" id="KW-0489">Methyltransferase</keyword>
<proteinExistence type="predicted"/>
<organism evidence="5 6">
    <name type="scientific">Candidatus Neomicrothrix parvicella RN1</name>
    <dbReference type="NCBI Taxonomy" id="1229780"/>
    <lineage>
        <taxon>Bacteria</taxon>
        <taxon>Bacillati</taxon>
        <taxon>Actinomycetota</taxon>
        <taxon>Acidimicrobiia</taxon>
        <taxon>Acidimicrobiales</taxon>
        <taxon>Microthrixaceae</taxon>
        <taxon>Candidatus Neomicrothrix</taxon>
    </lineage>
</organism>
<dbReference type="PANTHER" id="PTHR43464:SF19">
    <property type="entry name" value="UBIQUINONE BIOSYNTHESIS O-METHYLTRANSFERASE, MITOCHONDRIAL"/>
    <property type="match status" value="1"/>
</dbReference>
<evidence type="ECO:0000256" key="2">
    <source>
        <dbReference type="ARBA" id="ARBA00022679"/>
    </source>
</evidence>
<evidence type="ECO:0000259" key="4">
    <source>
        <dbReference type="Pfam" id="PF13649"/>
    </source>
</evidence>
<dbReference type="GO" id="GO:0008168">
    <property type="term" value="F:methyltransferase activity"/>
    <property type="evidence" value="ECO:0007669"/>
    <property type="project" value="UniProtKB-KW"/>
</dbReference>
<comment type="caution">
    <text evidence="5">The sequence shown here is derived from an EMBL/GenBank/DDBJ whole genome shotgun (WGS) entry which is preliminary data.</text>
</comment>
<dbReference type="CDD" id="cd02440">
    <property type="entry name" value="AdoMet_MTases"/>
    <property type="match status" value="1"/>
</dbReference>
<dbReference type="SUPFAM" id="SSF53335">
    <property type="entry name" value="S-adenosyl-L-methionine-dependent methyltransferases"/>
    <property type="match status" value="1"/>
</dbReference>
<dbReference type="RefSeq" id="WP_012228899.1">
    <property type="nucleotide sequence ID" value="NZ_HG422565.1"/>
</dbReference>
<dbReference type="STRING" id="1229780.BN381_430067"/>
<evidence type="ECO:0000313" key="6">
    <source>
        <dbReference type="Proteomes" id="UP000018291"/>
    </source>
</evidence>
<dbReference type="Proteomes" id="UP000018291">
    <property type="component" value="Unassembled WGS sequence"/>
</dbReference>
<dbReference type="Gene3D" id="2.20.130.10">
    <property type="entry name" value="CAC2371-like domains"/>
    <property type="match status" value="1"/>
</dbReference>
<dbReference type="AlphaFoldDB" id="R4Z5Q1"/>
<protein>
    <submittedName>
        <fullName evidence="5">Putative Methyltransferase type 11</fullName>
    </submittedName>
</protein>
<dbReference type="OrthoDB" id="189743at2"/>
<dbReference type="InterPro" id="IPR029063">
    <property type="entry name" value="SAM-dependent_MTases_sf"/>
</dbReference>
<keyword evidence="6" id="KW-1185">Reference proteome</keyword>
<evidence type="ECO:0000256" key="3">
    <source>
        <dbReference type="ARBA" id="ARBA00022691"/>
    </source>
</evidence>
<feature type="domain" description="Methyltransferase" evidence="4">
    <location>
        <begin position="57"/>
        <end position="152"/>
    </location>
</feature>
<evidence type="ECO:0000313" key="5">
    <source>
        <dbReference type="EMBL" id="CCM64671.1"/>
    </source>
</evidence>
<keyword evidence="3" id="KW-0949">S-adenosyl-L-methionine</keyword>